<comment type="caution">
    <text evidence="2">The sequence shown here is derived from an EMBL/GenBank/DDBJ whole genome shotgun (WGS) entry which is preliminary data.</text>
</comment>
<dbReference type="PANTHER" id="PTHR45621">
    <property type="entry name" value="OS01G0588500 PROTEIN-RELATED"/>
    <property type="match status" value="1"/>
</dbReference>
<dbReference type="OrthoDB" id="1936432at2759"/>
<feature type="compositionally biased region" description="Low complexity" evidence="1">
    <location>
        <begin position="68"/>
        <end position="77"/>
    </location>
</feature>
<feature type="compositionally biased region" description="Basic and acidic residues" evidence="1">
    <location>
        <begin position="78"/>
        <end position="100"/>
    </location>
</feature>
<dbReference type="Proteomes" id="UP000324897">
    <property type="component" value="Chromosome 5"/>
</dbReference>
<evidence type="ECO:0000313" key="3">
    <source>
        <dbReference type="Proteomes" id="UP000324897"/>
    </source>
</evidence>
<evidence type="ECO:0000256" key="1">
    <source>
        <dbReference type="SAM" id="MobiDB-lite"/>
    </source>
</evidence>
<feature type="non-terminal residue" evidence="2">
    <location>
        <position position="1"/>
    </location>
</feature>
<proteinExistence type="predicted"/>
<name>A0A5J9WFH6_9POAL</name>
<dbReference type="AlphaFoldDB" id="A0A5J9WFH6"/>
<dbReference type="InterPro" id="IPR050823">
    <property type="entry name" value="Plant_Ser_Thr_Prot_Kinase"/>
</dbReference>
<dbReference type="Gene3D" id="1.10.510.10">
    <property type="entry name" value="Transferase(Phosphotransferase) domain 1"/>
    <property type="match status" value="1"/>
</dbReference>
<feature type="compositionally biased region" description="Basic and acidic residues" evidence="1">
    <location>
        <begin position="131"/>
        <end position="141"/>
    </location>
</feature>
<feature type="compositionally biased region" description="Basic residues" evidence="1">
    <location>
        <begin position="104"/>
        <end position="123"/>
    </location>
</feature>
<protein>
    <recommendedName>
        <fullName evidence="4">Serine-threonine/tyrosine-protein kinase catalytic domain-containing protein</fullName>
    </recommendedName>
</protein>
<gene>
    <name evidence="2" type="ORF">EJB05_06152</name>
</gene>
<accession>A0A5J9WFH6</accession>
<dbReference type="Gramene" id="TVU46607">
    <property type="protein sequence ID" value="TVU46607"/>
    <property type="gene ID" value="EJB05_06152"/>
</dbReference>
<reference evidence="2 3" key="1">
    <citation type="journal article" date="2019" name="Sci. Rep.">
        <title>A high-quality genome of Eragrostis curvula grass provides insights into Poaceae evolution and supports new strategies to enhance forage quality.</title>
        <authorList>
            <person name="Carballo J."/>
            <person name="Santos B.A.C.M."/>
            <person name="Zappacosta D."/>
            <person name="Garbus I."/>
            <person name="Selva J.P."/>
            <person name="Gallo C.A."/>
            <person name="Diaz A."/>
            <person name="Albertini E."/>
            <person name="Caccamo M."/>
            <person name="Echenique V."/>
        </authorList>
    </citation>
    <scope>NUCLEOTIDE SEQUENCE [LARGE SCALE GENOMIC DNA]</scope>
    <source>
        <strain evidence="3">cv. Victoria</strain>
        <tissue evidence="2">Leaf</tissue>
    </source>
</reference>
<feature type="region of interest" description="Disordered" evidence="1">
    <location>
        <begin position="63"/>
        <end position="141"/>
    </location>
</feature>
<evidence type="ECO:0000313" key="2">
    <source>
        <dbReference type="EMBL" id="TVU46607.1"/>
    </source>
</evidence>
<evidence type="ECO:0008006" key="4">
    <source>
        <dbReference type="Google" id="ProtNLM"/>
    </source>
</evidence>
<sequence length="141" mass="15892">MRPWLKDPQKLSRVMDPALEGKYSFAAVQKAAMVAYRCLSGSPKNRPDMSAVVEDLEPLLTVVDEDVPPAGEAAAPARENEDVKKERTARRRDGDQRDSNKGNGHGRRNRARSPKRTNVRRRAPGQSEEFWEWHMPAEGKA</sequence>
<dbReference type="EMBL" id="RWGY01000004">
    <property type="protein sequence ID" value="TVU46607.1"/>
    <property type="molecule type" value="Genomic_DNA"/>
</dbReference>
<organism evidence="2 3">
    <name type="scientific">Eragrostis curvula</name>
    <name type="common">weeping love grass</name>
    <dbReference type="NCBI Taxonomy" id="38414"/>
    <lineage>
        <taxon>Eukaryota</taxon>
        <taxon>Viridiplantae</taxon>
        <taxon>Streptophyta</taxon>
        <taxon>Embryophyta</taxon>
        <taxon>Tracheophyta</taxon>
        <taxon>Spermatophyta</taxon>
        <taxon>Magnoliopsida</taxon>
        <taxon>Liliopsida</taxon>
        <taxon>Poales</taxon>
        <taxon>Poaceae</taxon>
        <taxon>PACMAD clade</taxon>
        <taxon>Chloridoideae</taxon>
        <taxon>Eragrostideae</taxon>
        <taxon>Eragrostidinae</taxon>
        <taxon>Eragrostis</taxon>
    </lineage>
</organism>
<keyword evidence="3" id="KW-1185">Reference proteome</keyword>